<dbReference type="OrthoDB" id="6431346at2"/>
<dbReference type="SUPFAM" id="SSF53850">
    <property type="entry name" value="Periplasmic binding protein-like II"/>
    <property type="match status" value="1"/>
</dbReference>
<dbReference type="EMBL" id="FQUI01000002">
    <property type="protein sequence ID" value="SHE32107.1"/>
    <property type="molecule type" value="Genomic_DNA"/>
</dbReference>
<sequence>MKKLSVLLVVLMIVSTMMFSVKTIKMVAWTVGPDDPSINRKVNLEKAAERLNKMLETAGSDIRIDLEVSFDSTDWGSYKQRALIAFQSGKQQIDIITSGHDDIGMWAAAKYIIPIDSYVQKFWDLGLYDIIPSLWESTKFKGKIYGIPQDTEARPLYARRDKLREMGYTDAQIDDMMNKFNTGEYTLYDLVRIAQEGIEMGVVKWGLWHRPSKGIDYFQIFTSFGAQIYDQATNKLVFDEVNMRKAFQFFYDISNKYKITPKTLIGTPWNSVHSSFAGPEGNVLFHMGGTWNVAEWKKMFGYTNEDIKEKFAFSLTPSAYKGKPGNTLSHPVVYMVTSRSKYPELATLLITLASAADLNAKHAIDSGHLAIRFEEMSNQYYAKDEFTKKVTALLPYTSFIPNNDRFDEYNKAIFDAITALEAGRFTPDQAIRFVEMTLKSRLKDDVIIKK</sequence>
<comment type="caution">
    <text evidence="1">The sequence shown here is derived from an EMBL/GenBank/DDBJ whole genome shotgun (WGS) entry which is preliminary data.</text>
</comment>
<evidence type="ECO:0000313" key="1">
    <source>
        <dbReference type="EMBL" id="SHE32107.1"/>
    </source>
</evidence>
<dbReference type="AlphaFoldDB" id="A0A1M4SJE1"/>
<dbReference type="Gene3D" id="3.40.190.10">
    <property type="entry name" value="Periplasmic binding protein-like II"/>
    <property type="match status" value="2"/>
</dbReference>
<name>A0A1M4SJE1_MARH1</name>
<evidence type="ECO:0000313" key="2">
    <source>
        <dbReference type="Proteomes" id="UP000184334"/>
    </source>
</evidence>
<dbReference type="RefSeq" id="WP_072862507.1">
    <property type="nucleotide sequence ID" value="NZ_FQUI01000002.1"/>
</dbReference>
<dbReference type="Pfam" id="PF01547">
    <property type="entry name" value="SBP_bac_1"/>
    <property type="match status" value="1"/>
</dbReference>
<gene>
    <name evidence="1" type="ORF">SAMN02745164_00200</name>
</gene>
<proteinExistence type="predicted"/>
<dbReference type="PANTHER" id="PTHR43649:SF11">
    <property type="entry name" value="ABC TRANSPORTER SUBSTRATE-BINDING PROTEIN YESO-RELATED"/>
    <property type="match status" value="1"/>
</dbReference>
<accession>A0A1M4SJE1</accession>
<dbReference type="Proteomes" id="UP000184334">
    <property type="component" value="Unassembled WGS sequence"/>
</dbReference>
<protein>
    <submittedName>
        <fullName evidence="1">Carbohydrate ABC transporter substrate-binding protein, CUT1 family</fullName>
    </submittedName>
</protein>
<dbReference type="PANTHER" id="PTHR43649">
    <property type="entry name" value="ARABINOSE-BINDING PROTEIN-RELATED"/>
    <property type="match status" value="1"/>
</dbReference>
<organism evidence="1 2">
    <name type="scientific">Marinitoga hydrogenitolerans (strain DSM 16785 / JCM 12826 / AT1271)</name>
    <dbReference type="NCBI Taxonomy" id="1122195"/>
    <lineage>
        <taxon>Bacteria</taxon>
        <taxon>Thermotogati</taxon>
        <taxon>Thermotogota</taxon>
        <taxon>Thermotogae</taxon>
        <taxon>Petrotogales</taxon>
        <taxon>Petrotogaceae</taxon>
        <taxon>Marinitoga</taxon>
    </lineage>
</organism>
<keyword evidence="2" id="KW-1185">Reference proteome</keyword>
<dbReference type="InterPro" id="IPR050490">
    <property type="entry name" value="Bact_solute-bd_prot1"/>
</dbReference>
<dbReference type="STRING" id="1122195.SAMN02745164_00200"/>
<dbReference type="InterPro" id="IPR006059">
    <property type="entry name" value="SBP"/>
</dbReference>
<reference evidence="1" key="1">
    <citation type="submission" date="2016-11" db="EMBL/GenBank/DDBJ databases">
        <authorList>
            <person name="Varghese N."/>
            <person name="Submissions S."/>
        </authorList>
    </citation>
    <scope>NUCLEOTIDE SEQUENCE [LARGE SCALE GENOMIC DNA]</scope>
    <source>
        <strain evidence="1">DSM 16785</strain>
    </source>
</reference>